<keyword evidence="7" id="KW-1185">Reference proteome</keyword>
<evidence type="ECO:0000313" key="7">
    <source>
        <dbReference type="Proteomes" id="UP001183643"/>
    </source>
</evidence>
<dbReference type="Pfam" id="PF25023">
    <property type="entry name" value="TEN_YD-shell"/>
    <property type="match status" value="2"/>
</dbReference>
<organism evidence="6 7">
    <name type="scientific">Catenuloplanes atrovinosus</name>
    <dbReference type="NCBI Taxonomy" id="137266"/>
    <lineage>
        <taxon>Bacteria</taxon>
        <taxon>Bacillati</taxon>
        <taxon>Actinomycetota</taxon>
        <taxon>Actinomycetes</taxon>
        <taxon>Micromonosporales</taxon>
        <taxon>Micromonosporaceae</taxon>
        <taxon>Catenuloplanes</taxon>
    </lineage>
</organism>
<dbReference type="InterPro" id="IPR006530">
    <property type="entry name" value="YD"/>
</dbReference>
<feature type="region of interest" description="Disordered" evidence="2">
    <location>
        <begin position="964"/>
        <end position="989"/>
    </location>
</feature>
<feature type="domain" description="Teneurin-like YD-shell" evidence="5">
    <location>
        <begin position="1147"/>
        <end position="1298"/>
    </location>
</feature>
<proteinExistence type="predicted"/>
<comment type="caution">
    <text evidence="6">The sequence shown here is derived from an EMBL/GenBank/DDBJ whole genome shotgun (WGS) entry which is preliminary data.</text>
</comment>
<keyword evidence="1" id="KW-0677">Repeat</keyword>
<dbReference type="PANTHER" id="PTHR32305">
    <property type="match status" value="1"/>
</dbReference>
<dbReference type="EMBL" id="JAVDYB010000001">
    <property type="protein sequence ID" value="MDR7279910.1"/>
    <property type="molecule type" value="Genomic_DNA"/>
</dbReference>
<reference evidence="6" key="1">
    <citation type="submission" date="2023-07" db="EMBL/GenBank/DDBJ databases">
        <title>Sequencing the genomes of 1000 actinobacteria strains.</title>
        <authorList>
            <person name="Klenk H.-P."/>
        </authorList>
    </citation>
    <scope>NUCLEOTIDE SEQUENCE</scope>
    <source>
        <strain evidence="6">DSM 44707</strain>
    </source>
</reference>
<feature type="compositionally biased region" description="Polar residues" evidence="2">
    <location>
        <begin position="965"/>
        <end position="974"/>
    </location>
</feature>
<accession>A0AAE3YWI8</accession>
<dbReference type="NCBIfam" id="TIGR01643">
    <property type="entry name" value="YD_repeat_2x"/>
    <property type="match status" value="4"/>
</dbReference>
<feature type="chain" id="PRO_5042106213" evidence="3">
    <location>
        <begin position="21"/>
        <end position="1578"/>
    </location>
</feature>
<feature type="signal peptide" evidence="3">
    <location>
        <begin position="1"/>
        <end position="20"/>
    </location>
</feature>
<dbReference type="InterPro" id="IPR056823">
    <property type="entry name" value="TEN-like_YD-shell"/>
</dbReference>
<evidence type="ECO:0000256" key="2">
    <source>
        <dbReference type="SAM" id="MobiDB-lite"/>
    </source>
</evidence>
<evidence type="ECO:0000313" key="6">
    <source>
        <dbReference type="EMBL" id="MDR7279910.1"/>
    </source>
</evidence>
<feature type="domain" description="DUF6531" evidence="4">
    <location>
        <begin position="594"/>
        <end position="671"/>
    </location>
</feature>
<keyword evidence="3" id="KW-0732">Signal</keyword>
<feature type="domain" description="Teneurin-like YD-shell" evidence="5">
    <location>
        <begin position="1364"/>
        <end position="1465"/>
    </location>
</feature>
<name>A0AAE3YWI8_9ACTN</name>
<dbReference type="InterPro" id="IPR045351">
    <property type="entry name" value="DUF6531"/>
</dbReference>
<dbReference type="Proteomes" id="UP001183643">
    <property type="component" value="Unassembled WGS sequence"/>
</dbReference>
<dbReference type="InterPro" id="IPR031325">
    <property type="entry name" value="RHS_repeat"/>
</dbReference>
<dbReference type="RefSeq" id="WP_310373974.1">
    <property type="nucleotide sequence ID" value="NZ_JAVDYB010000001.1"/>
</dbReference>
<feature type="region of interest" description="Disordered" evidence="2">
    <location>
        <begin position="936"/>
        <end position="955"/>
    </location>
</feature>
<dbReference type="InterPro" id="IPR050708">
    <property type="entry name" value="T6SS_VgrG/RHS"/>
</dbReference>
<gene>
    <name evidence="6" type="ORF">J2S41_006688</name>
</gene>
<dbReference type="PANTHER" id="PTHR32305:SF15">
    <property type="entry name" value="PROTEIN RHSA-RELATED"/>
    <property type="match status" value="1"/>
</dbReference>
<evidence type="ECO:0000256" key="3">
    <source>
        <dbReference type="SAM" id="SignalP"/>
    </source>
</evidence>
<evidence type="ECO:0000259" key="5">
    <source>
        <dbReference type="Pfam" id="PF25023"/>
    </source>
</evidence>
<evidence type="ECO:0000259" key="4">
    <source>
        <dbReference type="Pfam" id="PF20148"/>
    </source>
</evidence>
<protein>
    <submittedName>
        <fullName evidence="6">RHS repeat-associated protein</fullName>
    </submittedName>
</protein>
<dbReference type="NCBIfam" id="TIGR03696">
    <property type="entry name" value="Rhs_assc_core"/>
    <property type="match status" value="1"/>
</dbReference>
<dbReference type="Pfam" id="PF05593">
    <property type="entry name" value="RHS_repeat"/>
    <property type="match status" value="5"/>
</dbReference>
<dbReference type="InterPro" id="IPR022385">
    <property type="entry name" value="Rhs_assc_core"/>
</dbReference>
<dbReference type="Pfam" id="PF20148">
    <property type="entry name" value="DUF6531"/>
    <property type="match status" value="1"/>
</dbReference>
<sequence>MSAVLTAGVLPVLTAGAASAVPAAVPEQGSAAVDCSAQPDEARAMAAARACAKPIENLAARTETQDVVANPDGTWTAKIYAGQVRMRDEKNQLVDIDTTLRAAADGSVAPVAHPGGLKLSGTVGDGEHELLGIDVGGKRVSLGWTGALPTPVLDGNRAIYPEIRPGVDLAIQADRTGVEQFFIVKNRDAADQVAGIEVPITADGLTIAKDGGGGLVFKEKDTVVGTSPTPEMWDSSIDPATGDPRRIARVDTQQTIPAAGRATVALNPAQAFFDDPATVYPVIVDPQINPLGITFDTYVKETETIDRSGANDLEIGLTTGNRTRSFIQWDTSGLIGKHVTAATVNLYNWYSQSCTAAQWEVWTTGAASSATRWDNQPAWLTREVTSTATKGHNSSCADGWVSVNGTSFIQRAVNAGQSRAHMGLRATDETSFDSIGFKQFRSSQPSAPDQQGQQPYAVVTYNSYPNALDPLKLQPGDAAETGTRTPAMKGVFSDPDGGTGRVDFEVYDRTGATLLTNGSGGTVGNGAESAWTVPNDKLTANTTYKWRARGHDGTLAGPWSEWRFMTTSDGSPTGEQGRFSFQEQKLTDRQELKVNVANGNLLLKATDLQIRGTGTDLVLDRYYNSRSTAVSTLGKGWTLGTGQDVKLAFSKADHATADITFHAPSGFTATFVNDGAGKWRTPPAIDADLTRDTGTGELRLKFDKSEGSFYFADSTGRLLRSVDKNNNKITFGYDGSGNVTTITDTQGRVVRLAYANDRLATITDSAGREVRLTYTTANNLQTVTDTDGGLTRYDYTSDRLTKITTPEGRVVNLGYEPDTSRMLDFYEQTNPGGTPSAARYTFTYHAGRTEVTDPNGSATSSTTDGITTHTYEVRDRVKEVKDALGHKQSKEYNANDNVTTMTDALTNVTTFAYDANTNNLTSVGIMTGATSKLAYGDTSHPHSVSEQEDPQGNKMSYSYDAAGNKTATESSQFPGQKIEESDYNDNGTVNWREDAKDVRTSYSYDAKGNLTKVDNPAPLGDITIEPDELSRMTAQTDGKGQETRYEYDDLDRVDKIVFEGGKVVDYTYDRDGNLTQIADPTGITTLTYDRFGRMTGKTAPNAAPMSYTYDANGNLTTYTDGGGTVTYAYNAVNLVTSVTEPGASGPITMTYDDNNRRTFMYLPTTPRITVEMKYDKSGRQTSIVATNDSTKAKLTSFSYTYTKDGKDTALRQSVTDLTGTTNYTYDKLNRLTGASGALSRSYSYDENFNRTSKTENGTQTSYTYNDAHQLTKAGATTYSYDANGNTTGSSTGWAFDYNAVNNQTTSITAPGGDPLVPTYGGADQTERRSVGLVTYATSALGVSSAKGAAAGTGAPLTPDTVHPSAGQTHYYTRDNSGSLLGLRNGGERYYYLVDGLGSVVALVDSSAQKVNSYSYDPYGIQLSATQRGVANPWRYASGYFDGGTGLTKFGARYYDPSLGRFTQRDPSGQDLPYTYAGCDPANNTDPTGLSFSCDAMGWATSAVGIAVGGALGFSAGLGVGSGPGAALGAVIGAGVGPAVTSMCSNYQDGKPVNWGDAASASGFTIFTGLIGLLPSTFV</sequence>
<evidence type="ECO:0000256" key="1">
    <source>
        <dbReference type="ARBA" id="ARBA00022737"/>
    </source>
</evidence>
<dbReference type="Gene3D" id="2.180.10.10">
    <property type="entry name" value="RHS repeat-associated core"/>
    <property type="match status" value="3"/>
</dbReference>